<dbReference type="PaxDb" id="2903-EOD26881"/>
<evidence type="ECO:0000256" key="3">
    <source>
        <dbReference type="ARBA" id="ARBA00022692"/>
    </source>
</evidence>
<feature type="transmembrane region" description="Helical" evidence="7">
    <location>
        <begin position="118"/>
        <end position="137"/>
    </location>
</feature>
<feature type="region of interest" description="Disordered" evidence="6">
    <location>
        <begin position="364"/>
        <end position="423"/>
    </location>
</feature>
<reference evidence="9" key="1">
    <citation type="journal article" date="2013" name="Nature">
        <title>Pan genome of the phytoplankton Emiliania underpins its global distribution.</title>
        <authorList>
            <person name="Read B.A."/>
            <person name="Kegel J."/>
            <person name="Klute M.J."/>
            <person name="Kuo A."/>
            <person name="Lefebvre S.C."/>
            <person name="Maumus F."/>
            <person name="Mayer C."/>
            <person name="Miller J."/>
            <person name="Monier A."/>
            <person name="Salamov A."/>
            <person name="Young J."/>
            <person name="Aguilar M."/>
            <person name="Claverie J.M."/>
            <person name="Frickenhaus S."/>
            <person name="Gonzalez K."/>
            <person name="Herman E.K."/>
            <person name="Lin Y.C."/>
            <person name="Napier J."/>
            <person name="Ogata H."/>
            <person name="Sarno A.F."/>
            <person name="Shmutz J."/>
            <person name="Schroeder D."/>
            <person name="de Vargas C."/>
            <person name="Verret F."/>
            <person name="von Dassow P."/>
            <person name="Valentin K."/>
            <person name="Van de Peer Y."/>
            <person name="Wheeler G."/>
            <person name="Dacks J.B."/>
            <person name="Delwiche C.F."/>
            <person name="Dyhrman S.T."/>
            <person name="Glockner G."/>
            <person name="John U."/>
            <person name="Richards T."/>
            <person name="Worden A.Z."/>
            <person name="Zhang X."/>
            <person name="Grigoriev I.V."/>
            <person name="Allen A.E."/>
            <person name="Bidle K."/>
            <person name="Borodovsky M."/>
            <person name="Bowler C."/>
            <person name="Brownlee C."/>
            <person name="Cock J.M."/>
            <person name="Elias M."/>
            <person name="Gladyshev V.N."/>
            <person name="Groth M."/>
            <person name="Guda C."/>
            <person name="Hadaegh A."/>
            <person name="Iglesias-Rodriguez M.D."/>
            <person name="Jenkins J."/>
            <person name="Jones B.M."/>
            <person name="Lawson T."/>
            <person name="Leese F."/>
            <person name="Lindquist E."/>
            <person name="Lobanov A."/>
            <person name="Lomsadze A."/>
            <person name="Malik S.B."/>
            <person name="Marsh M.E."/>
            <person name="Mackinder L."/>
            <person name="Mock T."/>
            <person name="Mueller-Roeber B."/>
            <person name="Pagarete A."/>
            <person name="Parker M."/>
            <person name="Probert I."/>
            <person name="Quesneville H."/>
            <person name="Raines C."/>
            <person name="Rensing S.A."/>
            <person name="Riano-Pachon D.M."/>
            <person name="Richier S."/>
            <person name="Rokitta S."/>
            <person name="Shiraiwa Y."/>
            <person name="Soanes D.M."/>
            <person name="van der Giezen M."/>
            <person name="Wahlund T.M."/>
            <person name="Williams B."/>
            <person name="Wilson W."/>
            <person name="Wolfe G."/>
            <person name="Wurch L.L."/>
        </authorList>
    </citation>
    <scope>NUCLEOTIDE SEQUENCE</scope>
</reference>
<keyword evidence="9" id="KW-1185">Reference proteome</keyword>
<evidence type="ECO:0000256" key="7">
    <source>
        <dbReference type="SAM" id="Phobius"/>
    </source>
</evidence>
<keyword evidence="3 7" id="KW-0812">Transmembrane</keyword>
<dbReference type="GO" id="GO:0016020">
    <property type="term" value="C:membrane"/>
    <property type="evidence" value="ECO:0007669"/>
    <property type="project" value="UniProtKB-SubCell"/>
</dbReference>
<proteinExistence type="inferred from homology"/>
<feature type="region of interest" description="Disordered" evidence="6">
    <location>
        <begin position="625"/>
        <end position="660"/>
    </location>
</feature>
<feature type="compositionally biased region" description="Low complexity" evidence="6">
    <location>
        <begin position="625"/>
        <end position="637"/>
    </location>
</feature>
<evidence type="ECO:0000313" key="8">
    <source>
        <dbReference type="EnsemblProtists" id="EOD26881"/>
    </source>
</evidence>
<evidence type="ECO:0000313" key="9">
    <source>
        <dbReference type="Proteomes" id="UP000013827"/>
    </source>
</evidence>
<dbReference type="PANTHER" id="PTHR21716">
    <property type="entry name" value="TRANSMEMBRANE PROTEIN"/>
    <property type="match status" value="1"/>
</dbReference>
<feature type="compositionally biased region" description="Pro residues" evidence="6">
    <location>
        <begin position="302"/>
        <end position="311"/>
    </location>
</feature>
<evidence type="ECO:0000256" key="2">
    <source>
        <dbReference type="ARBA" id="ARBA00009773"/>
    </source>
</evidence>
<organism evidence="8 9">
    <name type="scientific">Emiliania huxleyi (strain CCMP1516)</name>
    <dbReference type="NCBI Taxonomy" id="280463"/>
    <lineage>
        <taxon>Eukaryota</taxon>
        <taxon>Haptista</taxon>
        <taxon>Haptophyta</taxon>
        <taxon>Prymnesiophyceae</taxon>
        <taxon>Isochrysidales</taxon>
        <taxon>Noelaerhabdaceae</taxon>
        <taxon>Emiliania</taxon>
    </lineage>
</organism>
<reference evidence="8" key="2">
    <citation type="submission" date="2024-10" db="UniProtKB">
        <authorList>
            <consortium name="EnsemblProtists"/>
        </authorList>
    </citation>
    <scope>IDENTIFICATION</scope>
</reference>
<evidence type="ECO:0000256" key="6">
    <source>
        <dbReference type="SAM" id="MobiDB-lite"/>
    </source>
</evidence>
<dbReference type="GeneID" id="17272468"/>
<dbReference type="RefSeq" id="XP_005779310.1">
    <property type="nucleotide sequence ID" value="XM_005779253.1"/>
</dbReference>
<dbReference type="PANTHER" id="PTHR21716:SF4">
    <property type="entry name" value="TRANSMEMBRANE PROTEIN 245"/>
    <property type="match status" value="1"/>
</dbReference>
<feature type="region of interest" description="Disordered" evidence="6">
    <location>
        <begin position="281"/>
        <end position="313"/>
    </location>
</feature>
<keyword evidence="5 7" id="KW-0472">Membrane</keyword>
<dbReference type="AlphaFoldDB" id="A0A0D3JTP6"/>
<dbReference type="EnsemblProtists" id="EOD26881">
    <property type="protein sequence ID" value="EOD26881"/>
    <property type="gene ID" value="EMIHUDRAFT_114855"/>
</dbReference>
<feature type="transmembrane region" description="Helical" evidence="7">
    <location>
        <begin position="94"/>
        <end position="112"/>
    </location>
</feature>
<dbReference type="KEGG" id="ehx:EMIHUDRAFT_114855"/>
<protein>
    <submittedName>
        <fullName evidence="8">Uncharacterized protein</fullName>
    </submittedName>
</protein>
<feature type="transmembrane region" description="Helical" evidence="7">
    <location>
        <begin position="144"/>
        <end position="166"/>
    </location>
</feature>
<dbReference type="InterPro" id="IPR002549">
    <property type="entry name" value="AI-2E-like"/>
</dbReference>
<sequence length="660" mass="68675">MPASAADEFEPPTELEVQVLGHLLGNLSSAALLLLGWLTFQLWRDYISTILAAFIVSQAMRRMRERMVSDVRSLRAPSEAPLLRRVGGASLRHAWACPPLLLLAVVVPLLLLADYTSWGWVGTACASAVAVVVALLSDESLVTLALVGLVSLVACVSLVLLLHSLARVASDDDVAAAVEQAACATGRLRVGEGRGSGWVLSSGRSVVYSGIATLSEERASALPADPRWSGEGAVRRQPTCASRVLQLLESGRNTTEVLGAVSAALFFTISDLYAERRLQQQADASHGRPLRRPSRAPALPRTRPPAHPPSPLQAGVSQYVNGFSLVLGVYMFGLQGLLFGPLLVCGAKRMYEYTGHIIQQAELGEASRPAGGSDSDSDDDAECAAAAAASAVPVRARLSGSRGGSPRIERRGSGAVSPVPTRAPTRTAAAKDAADAAAAAAAAAAARQASQVCAEAAVRQSEPPGLESRGSIEVLSREALKTMRRFSFFSPPSRLGGARRAPGAAPRPDVADAGAASARLFDVCVRCDGSHGQCIRLSVCPETEWDDLLSCVTDRLRRLGFTAPAQAAVALRAAGGLLVASASDLRPNEVLDAEIRDGATPRRTSLDFRLAADSSNGSAAEAMAAAVASAPVTASPSGRGTPDTPSASPAFGTRPTQLTL</sequence>
<name>A0A0D3JTP6_EMIH1</name>
<evidence type="ECO:0000256" key="4">
    <source>
        <dbReference type="ARBA" id="ARBA00022989"/>
    </source>
</evidence>
<keyword evidence="4 7" id="KW-1133">Transmembrane helix</keyword>
<comment type="similarity">
    <text evidence="2">Belongs to the autoinducer-2 exporter (AI-2E) (TC 2.A.86) family.</text>
</comment>
<dbReference type="HOGENOM" id="CLU_345287_0_0_1"/>
<dbReference type="Proteomes" id="UP000013827">
    <property type="component" value="Unassembled WGS sequence"/>
</dbReference>
<feature type="compositionally biased region" description="Low complexity" evidence="6">
    <location>
        <begin position="383"/>
        <end position="396"/>
    </location>
</feature>
<comment type="subcellular location">
    <subcellularLocation>
        <location evidence="1">Membrane</location>
        <topology evidence="1">Multi-pass membrane protein</topology>
    </subcellularLocation>
</comment>
<evidence type="ECO:0000256" key="1">
    <source>
        <dbReference type="ARBA" id="ARBA00004141"/>
    </source>
</evidence>
<feature type="transmembrane region" description="Helical" evidence="7">
    <location>
        <begin position="30"/>
        <end position="56"/>
    </location>
</feature>
<evidence type="ECO:0000256" key="5">
    <source>
        <dbReference type="ARBA" id="ARBA00023136"/>
    </source>
</evidence>
<accession>A0A0D3JTP6</accession>